<evidence type="ECO:0000313" key="4">
    <source>
        <dbReference type="Proteomes" id="UP000652761"/>
    </source>
</evidence>
<protein>
    <recommendedName>
        <fullName evidence="2">BCNT-C domain-containing protein</fullName>
    </recommendedName>
</protein>
<evidence type="ECO:0000259" key="2">
    <source>
        <dbReference type="PROSITE" id="PS51279"/>
    </source>
</evidence>
<organism evidence="3 4">
    <name type="scientific">Colocasia esculenta</name>
    <name type="common">Wild taro</name>
    <name type="synonym">Arum esculentum</name>
    <dbReference type="NCBI Taxonomy" id="4460"/>
    <lineage>
        <taxon>Eukaryota</taxon>
        <taxon>Viridiplantae</taxon>
        <taxon>Streptophyta</taxon>
        <taxon>Embryophyta</taxon>
        <taxon>Tracheophyta</taxon>
        <taxon>Spermatophyta</taxon>
        <taxon>Magnoliopsida</taxon>
        <taxon>Liliopsida</taxon>
        <taxon>Araceae</taxon>
        <taxon>Aroideae</taxon>
        <taxon>Colocasieae</taxon>
        <taxon>Colocasia</taxon>
    </lineage>
</organism>
<accession>A0A843X679</accession>
<dbReference type="InterPro" id="IPR027124">
    <property type="entry name" value="Swc5/CFDP1/2"/>
</dbReference>
<dbReference type="PROSITE" id="PS51279">
    <property type="entry name" value="BCNT_C"/>
    <property type="match status" value="1"/>
</dbReference>
<evidence type="ECO:0000256" key="1">
    <source>
        <dbReference type="SAM" id="MobiDB-lite"/>
    </source>
</evidence>
<sequence>MQKFHITVELTVPVLIDTHRAFFVSRDSKCGPHLLPAAKKTPLLLRRRERDQTGRKGPPLDQELEEQQPREFFFPPRPLFFGVRAYDFELLSCQYTFTGSLNNFWAVPAMASKQMLKELKDLNSDAAASCSAERMARVNAAWEAMNSGLPSKAPKCLMSKPALTGNKTTKKTTPDWMVTLGLAPKRTSATQNIQQKKTDDIKNGANEEAKKVAAAALSAAKDIASLAASAGRGKIEITEVKDFAGEDIEVKKLVDADSKEAAEKAKAASGPPSALDSILEQIRKKPKLSVLDKTKKDWGEFKDENRGLEEQLDAYKKSSNQYLDKVSFLQRADVREFERERDARLAMQSKRRTADMREDDL</sequence>
<name>A0A843X679_COLES</name>
<proteinExistence type="predicted"/>
<dbReference type="Proteomes" id="UP000652761">
    <property type="component" value="Unassembled WGS sequence"/>
</dbReference>
<feature type="region of interest" description="Disordered" evidence="1">
    <location>
        <begin position="45"/>
        <end position="68"/>
    </location>
</feature>
<dbReference type="AlphaFoldDB" id="A0A843X679"/>
<feature type="domain" description="BCNT-C" evidence="2">
    <location>
        <begin position="269"/>
        <end position="350"/>
    </location>
</feature>
<keyword evidence="4" id="KW-1185">Reference proteome</keyword>
<feature type="region of interest" description="Disordered" evidence="1">
    <location>
        <begin position="342"/>
        <end position="361"/>
    </location>
</feature>
<dbReference type="EMBL" id="NMUH01005242">
    <property type="protein sequence ID" value="MQM12240.1"/>
    <property type="molecule type" value="Genomic_DNA"/>
</dbReference>
<dbReference type="InterPro" id="IPR011421">
    <property type="entry name" value="BCNT-C"/>
</dbReference>
<dbReference type="PANTHER" id="PTHR48407:SF1">
    <property type="entry name" value="CRANIOFACIAL DEVELOPMENT PROTEIN 1"/>
    <property type="match status" value="1"/>
</dbReference>
<gene>
    <name evidence="3" type="ORF">Taro_045153</name>
</gene>
<evidence type="ECO:0000313" key="3">
    <source>
        <dbReference type="EMBL" id="MQM12240.1"/>
    </source>
</evidence>
<reference evidence="3" key="1">
    <citation type="submission" date="2017-07" db="EMBL/GenBank/DDBJ databases">
        <title>Taro Niue Genome Assembly and Annotation.</title>
        <authorList>
            <person name="Atibalentja N."/>
            <person name="Keating K."/>
            <person name="Fields C.J."/>
        </authorList>
    </citation>
    <scope>NUCLEOTIDE SEQUENCE</scope>
    <source>
        <strain evidence="3">Niue_2</strain>
        <tissue evidence="3">Leaf</tissue>
    </source>
</reference>
<dbReference type="PANTHER" id="PTHR48407">
    <property type="entry name" value="CRANIOFACIAL DEVELOPMENT PROTEIN 1"/>
    <property type="match status" value="1"/>
</dbReference>
<comment type="caution">
    <text evidence="3">The sequence shown here is derived from an EMBL/GenBank/DDBJ whole genome shotgun (WGS) entry which is preliminary data.</text>
</comment>
<dbReference type="OrthoDB" id="445677at2759"/>
<dbReference type="Pfam" id="PF07572">
    <property type="entry name" value="BCNT"/>
    <property type="match status" value="1"/>
</dbReference>
<feature type="compositionally biased region" description="Basic and acidic residues" evidence="1">
    <location>
        <begin position="352"/>
        <end position="361"/>
    </location>
</feature>